<protein>
    <recommendedName>
        <fullName evidence="3">MSHA biogenesis protein MshP</fullName>
    </recommendedName>
</protein>
<dbReference type="EMBL" id="BJUM01000001">
    <property type="protein sequence ID" value="GEK53189.1"/>
    <property type="molecule type" value="Genomic_DNA"/>
</dbReference>
<name>A0A510XQC8_9GAMM</name>
<proteinExistence type="predicted"/>
<evidence type="ECO:0000313" key="1">
    <source>
        <dbReference type="EMBL" id="GEK53189.1"/>
    </source>
</evidence>
<accession>A0A510XQC8</accession>
<comment type="caution">
    <text evidence="1">The sequence shown here is derived from an EMBL/GenBank/DDBJ whole genome shotgun (WGS) entry which is preliminary data.</text>
</comment>
<sequence length="167" mass="18064">MRYMSPMFHNRKTVTPAKKQQGNLLIISLVIIVALLALGLGLSKVLSGAAQQNTIEYYGARAYMAAQSGLETGLSEIFALNSAAQRCNAVTTNRAFQTTYLQNCSVQVSCSEYIDLPDTSTRSGTVNIYYLQSAATCAANDCAAGAACQKEYWQTQRTLSVEAKTLP</sequence>
<keyword evidence="2" id="KW-1185">Reference proteome</keyword>
<evidence type="ECO:0008006" key="3">
    <source>
        <dbReference type="Google" id="ProtNLM"/>
    </source>
</evidence>
<dbReference type="Proteomes" id="UP000321419">
    <property type="component" value="Unassembled WGS sequence"/>
</dbReference>
<organism evidence="1 2">
    <name type="scientific">Pseudoalteromonas espejiana</name>
    <dbReference type="NCBI Taxonomy" id="28107"/>
    <lineage>
        <taxon>Bacteria</taxon>
        <taxon>Pseudomonadati</taxon>
        <taxon>Pseudomonadota</taxon>
        <taxon>Gammaproteobacteria</taxon>
        <taxon>Alteromonadales</taxon>
        <taxon>Pseudoalteromonadaceae</taxon>
        <taxon>Pseudoalteromonas</taxon>
    </lineage>
</organism>
<reference evidence="1 2" key="1">
    <citation type="submission" date="2019-07" db="EMBL/GenBank/DDBJ databases">
        <title>Whole genome shotgun sequence of Pseudoalteromonas espejiana NBRC 102222.</title>
        <authorList>
            <person name="Hosoyama A."/>
            <person name="Uohara A."/>
            <person name="Ohji S."/>
            <person name="Ichikawa N."/>
        </authorList>
    </citation>
    <scope>NUCLEOTIDE SEQUENCE [LARGE SCALE GENOMIC DNA]</scope>
    <source>
        <strain evidence="1 2">NBRC 102222</strain>
    </source>
</reference>
<gene>
    <name evidence="1" type="ORF">PES01_00340</name>
</gene>
<dbReference type="AlphaFoldDB" id="A0A510XQC8"/>
<evidence type="ECO:0000313" key="2">
    <source>
        <dbReference type="Proteomes" id="UP000321419"/>
    </source>
</evidence>